<dbReference type="Gene3D" id="3.40.50.1000">
    <property type="entry name" value="HAD superfamily/HAD-like"/>
    <property type="match status" value="1"/>
</dbReference>
<dbReference type="Gene3D" id="1.10.150.520">
    <property type="match status" value="1"/>
</dbReference>
<accession>A0ABX3AAM9</accession>
<dbReference type="SUPFAM" id="SSF56784">
    <property type="entry name" value="HAD-like"/>
    <property type="match status" value="1"/>
</dbReference>
<dbReference type="InterPro" id="IPR006439">
    <property type="entry name" value="HAD-SF_hydro_IA"/>
</dbReference>
<dbReference type="PANTHER" id="PTHR46470:SF2">
    <property type="entry name" value="GLYCERALDEHYDE 3-PHOSPHATE PHOSPHATASE"/>
    <property type="match status" value="1"/>
</dbReference>
<dbReference type="EMBL" id="MEHD01000036">
    <property type="protein sequence ID" value="ODR49874.1"/>
    <property type="molecule type" value="Genomic_DNA"/>
</dbReference>
<keyword evidence="6" id="KW-1185">Reference proteome</keyword>
<gene>
    <name evidence="5" type="ORF">BEI63_22385</name>
</gene>
<protein>
    <recommendedName>
        <fullName evidence="7">HAD family hydrolase</fullName>
    </recommendedName>
</protein>
<keyword evidence="3" id="KW-0378">Hydrolase</keyword>
<evidence type="ECO:0000256" key="2">
    <source>
        <dbReference type="ARBA" id="ARBA00022723"/>
    </source>
</evidence>
<dbReference type="NCBIfam" id="TIGR01549">
    <property type="entry name" value="HAD-SF-IA-v1"/>
    <property type="match status" value="1"/>
</dbReference>
<evidence type="ECO:0000256" key="3">
    <source>
        <dbReference type="ARBA" id="ARBA00022801"/>
    </source>
</evidence>
<proteinExistence type="predicted"/>
<dbReference type="InterPro" id="IPR051400">
    <property type="entry name" value="HAD-like_hydrolase"/>
</dbReference>
<dbReference type="SFLD" id="SFLDS00003">
    <property type="entry name" value="Haloacid_Dehalogenase"/>
    <property type="match status" value="1"/>
</dbReference>
<comment type="caution">
    <text evidence="5">The sequence shown here is derived from an EMBL/GenBank/DDBJ whole genome shotgun (WGS) entry which is preliminary data.</text>
</comment>
<dbReference type="PRINTS" id="PR00413">
    <property type="entry name" value="HADHALOGNASE"/>
</dbReference>
<sequence length="241" mass="26877">MADKRFREIKGILSDLDDTLYNFSGIQEQALAETALLAASCLDVKKEEFLDAYQKGREEIKNKMTGKTAALHSRLLYCQRALELLGTNGLSCALELEQCYWDCVIRDMKAKSGVADFFRAAREKGIRTGICSDMTAAIQHRKLRRLELIPYLDALVTSEETGVEKPAPEMFNRCLEKMGVRAEQCLYIGDDVDKDVKGAIGVGLLPVLIQDEAEPAVIQKEGFLVTGSFKALERFIKNGTE</sequence>
<dbReference type="Pfam" id="PF00702">
    <property type="entry name" value="Hydrolase"/>
    <property type="match status" value="1"/>
</dbReference>
<evidence type="ECO:0000313" key="5">
    <source>
        <dbReference type="EMBL" id="ODR49874.1"/>
    </source>
</evidence>
<evidence type="ECO:0000313" key="6">
    <source>
        <dbReference type="Proteomes" id="UP000094869"/>
    </source>
</evidence>
<dbReference type="RefSeq" id="WP_069410794.1">
    <property type="nucleotide sequence ID" value="NZ_DAWDRA010000242.1"/>
</dbReference>
<evidence type="ECO:0008006" key="7">
    <source>
        <dbReference type="Google" id="ProtNLM"/>
    </source>
</evidence>
<keyword evidence="2" id="KW-0479">Metal-binding</keyword>
<dbReference type="PANTHER" id="PTHR46470">
    <property type="entry name" value="N-ACYLNEURAMINATE-9-PHOSPHATASE"/>
    <property type="match status" value="1"/>
</dbReference>
<reference evidence="5 6" key="1">
    <citation type="submission" date="2016-08" db="EMBL/GenBank/DDBJ databases">
        <title>Characterization of Isolates of Eisenbergiella tayi Derived from Blood Cultures, Using Whole Genome Sequencing.</title>
        <authorList>
            <person name="Bernier A.-M."/>
            <person name="Burdz T."/>
            <person name="Wiebe D."/>
            <person name="Bernard K."/>
        </authorList>
    </citation>
    <scope>NUCLEOTIDE SEQUENCE [LARGE SCALE GENOMIC DNA]</scope>
    <source>
        <strain evidence="5 6">NML120146</strain>
    </source>
</reference>
<dbReference type="SFLD" id="SFLDG01129">
    <property type="entry name" value="C1.5:_HAD__Beta-PGM__Phosphata"/>
    <property type="match status" value="1"/>
</dbReference>
<organism evidence="5 6">
    <name type="scientific">Eisenbergiella tayi</name>
    <dbReference type="NCBI Taxonomy" id="1432052"/>
    <lineage>
        <taxon>Bacteria</taxon>
        <taxon>Bacillati</taxon>
        <taxon>Bacillota</taxon>
        <taxon>Clostridia</taxon>
        <taxon>Lachnospirales</taxon>
        <taxon>Lachnospiraceae</taxon>
        <taxon>Eisenbergiella</taxon>
    </lineage>
</organism>
<name>A0ABX3AAM9_9FIRM</name>
<evidence type="ECO:0000256" key="4">
    <source>
        <dbReference type="ARBA" id="ARBA00022842"/>
    </source>
</evidence>
<keyword evidence="4" id="KW-0460">Magnesium</keyword>
<dbReference type="Proteomes" id="UP000094869">
    <property type="component" value="Unassembled WGS sequence"/>
</dbReference>
<evidence type="ECO:0000256" key="1">
    <source>
        <dbReference type="ARBA" id="ARBA00001946"/>
    </source>
</evidence>
<dbReference type="InterPro" id="IPR023214">
    <property type="entry name" value="HAD_sf"/>
</dbReference>
<comment type="cofactor">
    <cofactor evidence="1">
        <name>Mg(2+)</name>
        <dbReference type="ChEBI" id="CHEBI:18420"/>
    </cofactor>
</comment>
<dbReference type="InterPro" id="IPR036412">
    <property type="entry name" value="HAD-like_sf"/>
</dbReference>